<dbReference type="Proteomes" id="UP000035880">
    <property type="component" value="Chromosome 2R"/>
</dbReference>
<protein>
    <submittedName>
        <fullName evidence="3">Uncharacterized protein</fullName>
    </submittedName>
</protein>
<keyword evidence="2" id="KW-0732">Signal</keyword>
<sequence>MPEVGIQIHLRLPTMKLIALCCLLLLGLLGFLAAPGAASPSRHTGPAGPSVPGSGNPFRSPSPQQRPLYYDAPVGKPSKTMYA</sequence>
<dbReference type="Bgee" id="FBgn0196342">
    <property type="expression patterns" value="Expressed in adult organism and 2 other cell types or tissues"/>
</dbReference>
<feature type="region of interest" description="Disordered" evidence="1">
    <location>
        <begin position="37"/>
        <end position="83"/>
    </location>
</feature>
<dbReference type="GO" id="GO:0005576">
    <property type="term" value="C:extracellular region"/>
    <property type="evidence" value="ECO:0007669"/>
    <property type="project" value="EnsemblMetazoa"/>
</dbReference>
<accession>A0A0J9RJP3</accession>
<evidence type="ECO:0000256" key="1">
    <source>
        <dbReference type="SAM" id="MobiDB-lite"/>
    </source>
</evidence>
<feature type="chain" id="PRO_5005321689" evidence="2">
    <location>
        <begin position="39"/>
        <end position="83"/>
    </location>
</feature>
<evidence type="ECO:0000313" key="3">
    <source>
        <dbReference type="EMBL" id="KMY96066.1"/>
    </source>
</evidence>
<evidence type="ECO:0000256" key="2">
    <source>
        <dbReference type="SAM" id="SignalP"/>
    </source>
</evidence>
<reference evidence="3" key="1">
    <citation type="journal article" date="2013" name="Genome Res.">
        <title>A second-generation assembly of the Drosophila simulans genome provides new insights into patterns of lineage-specific divergence.</title>
        <authorList>
            <person name="Hu T.T."/>
            <person name="Eisen M.B."/>
            <person name="Thornton K.R."/>
            <person name="Andolfatto P."/>
        </authorList>
    </citation>
    <scope>NUCLEOTIDE SEQUENCE [LARGE SCALE GENOMIC DNA]</scope>
    <source>
        <strain evidence="3">W501</strain>
    </source>
</reference>
<dbReference type="GO" id="GO:0098542">
    <property type="term" value="P:defense response to other organism"/>
    <property type="evidence" value="ECO:0007669"/>
    <property type="project" value="EnsemblMetazoa"/>
</dbReference>
<reference evidence="3" key="3">
    <citation type="submission" date="2015-04" db="EMBL/GenBank/DDBJ databases">
        <authorList>
            <consortium name="FlyBase"/>
        </authorList>
    </citation>
    <scope>NUCLEOTIDE SEQUENCE</scope>
    <source>
        <strain evidence="3">W501</strain>
    </source>
</reference>
<organism evidence="3">
    <name type="scientific">Drosophila simulans</name>
    <name type="common">Fruit fly</name>
    <dbReference type="NCBI Taxonomy" id="7240"/>
    <lineage>
        <taxon>Eukaryota</taxon>
        <taxon>Metazoa</taxon>
        <taxon>Ecdysozoa</taxon>
        <taxon>Arthropoda</taxon>
        <taxon>Hexapoda</taxon>
        <taxon>Insecta</taxon>
        <taxon>Pterygota</taxon>
        <taxon>Neoptera</taxon>
        <taxon>Endopterygota</taxon>
        <taxon>Diptera</taxon>
        <taxon>Brachycera</taxon>
        <taxon>Muscomorpha</taxon>
        <taxon>Ephydroidea</taxon>
        <taxon>Drosophilidae</taxon>
        <taxon>Drosophila</taxon>
        <taxon>Sophophora</taxon>
    </lineage>
</organism>
<proteinExistence type="predicted"/>
<gene>
    <name evidence="3" type="primary">Dsim\GD25030</name>
    <name evidence="3" type="ORF">Dsimw501_GD25030</name>
</gene>
<dbReference type="KEGG" id="dsi:Dsimw501_GD25030"/>
<dbReference type="AlphaFoldDB" id="A0A0J9RJP3"/>
<reference evidence="3" key="2">
    <citation type="submission" date="2014-06" db="EMBL/GenBank/DDBJ databases">
        <authorList>
            <person name="Hu T."/>
            <person name="Eisen M.B."/>
            <person name="Thornton K.R."/>
            <person name="Andolfatto P."/>
        </authorList>
    </citation>
    <scope>NUCLEOTIDE SEQUENCE</scope>
    <source>
        <strain evidence="3">W501</strain>
    </source>
</reference>
<feature type="signal peptide" evidence="2">
    <location>
        <begin position="1"/>
        <end position="38"/>
    </location>
</feature>
<dbReference type="EMBL" id="CM002911">
    <property type="protein sequence ID" value="KMY96066.1"/>
    <property type="molecule type" value="Genomic_DNA"/>
</dbReference>
<name>A0A0J9RJP3_DROSI</name>